<organism evidence="2 3">
    <name type="scientific">Trichonephila clavipes</name>
    <name type="common">Golden silk orbweaver</name>
    <name type="synonym">Nephila clavipes</name>
    <dbReference type="NCBI Taxonomy" id="2585209"/>
    <lineage>
        <taxon>Eukaryota</taxon>
        <taxon>Metazoa</taxon>
        <taxon>Ecdysozoa</taxon>
        <taxon>Arthropoda</taxon>
        <taxon>Chelicerata</taxon>
        <taxon>Arachnida</taxon>
        <taxon>Araneae</taxon>
        <taxon>Araneomorphae</taxon>
        <taxon>Entelegynae</taxon>
        <taxon>Araneoidea</taxon>
        <taxon>Nephilidae</taxon>
        <taxon>Trichonephila</taxon>
    </lineage>
</organism>
<dbReference type="AlphaFoldDB" id="A0A8X6WFZ1"/>
<evidence type="ECO:0000313" key="2">
    <source>
        <dbReference type="EMBL" id="GFY33296.1"/>
    </source>
</evidence>
<evidence type="ECO:0000313" key="3">
    <source>
        <dbReference type="Proteomes" id="UP000887159"/>
    </source>
</evidence>
<gene>
    <name evidence="2" type="ORF">TNCV_1241461</name>
</gene>
<dbReference type="Proteomes" id="UP000887159">
    <property type="component" value="Unassembled WGS sequence"/>
</dbReference>
<feature type="region of interest" description="Disordered" evidence="1">
    <location>
        <begin position="1"/>
        <end position="27"/>
    </location>
</feature>
<keyword evidence="3" id="KW-1185">Reference proteome</keyword>
<dbReference type="EMBL" id="BMAU01021409">
    <property type="protein sequence ID" value="GFY33296.1"/>
    <property type="molecule type" value="Genomic_DNA"/>
</dbReference>
<proteinExistence type="predicted"/>
<comment type="caution">
    <text evidence="2">The sequence shown here is derived from an EMBL/GenBank/DDBJ whole genome shotgun (WGS) entry which is preliminary data.</text>
</comment>
<name>A0A8X6WFZ1_TRICX</name>
<reference evidence="2" key="1">
    <citation type="submission" date="2020-08" db="EMBL/GenBank/DDBJ databases">
        <title>Multicomponent nature underlies the extraordinary mechanical properties of spider dragline silk.</title>
        <authorList>
            <person name="Kono N."/>
            <person name="Nakamura H."/>
            <person name="Mori M."/>
            <person name="Yoshida Y."/>
            <person name="Ohtoshi R."/>
            <person name="Malay A.D."/>
            <person name="Moran D.A.P."/>
            <person name="Tomita M."/>
            <person name="Numata K."/>
            <person name="Arakawa K."/>
        </authorList>
    </citation>
    <scope>NUCLEOTIDE SEQUENCE</scope>
</reference>
<accession>A0A8X6WFZ1</accession>
<feature type="compositionally biased region" description="Basic and acidic residues" evidence="1">
    <location>
        <begin position="11"/>
        <end position="20"/>
    </location>
</feature>
<sequence>MPEQGLPRASKTREHRDLSIKAKHNRDATTSLSRKFYVATGTRVSRVTVFRRHQGKRKADSARAVTVSLHAHHAYVPRKSAIGKLGLPEPVELRCSCERIPLYEEDTKRSNVSICPTQDETEF</sequence>
<protein>
    <submittedName>
        <fullName evidence="2">Uncharacterized protein</fullName>
    </submittedName>
</protein>
<evidence type="ECO:0000256" key="1">
    <source>
        <dbReference type="SAM" id="MobiDB-lite"/>
    </source>
</evidence>